<feature type="region of interest" description="Disordered" evidence="8">
    <location>
        <begin position="922"/>
        <end position="971"/>
    </location>
</feature>
<evidence type="ECO:0000313" key="10">
    <source>
        <dbReference type="Proteomes" id="UP000799437"/>
    </source>
</evidence>
<organism evidence="9 10">
    <name type="scientific">Pseudovirgaria hyperparasitica</name>
    <dbReference type="NCBI Taxonomy" id="470096"/>
    <lineage>
        <taxon>Eukaryota</taxon>
        <taxon>Fungi</taxon>
        <taxon>Dikarya</taxon>
        <taxon>Ascomycota</taxon>
        <taxon>Pezizomycotina</taxon>
        <taxon>Dothideomycetes</taxon>
        <taxon>Dothideomycetes incertae sedis</taxon>
        <taxon>Acrospermales</taxon>
        <taxon>Acrospermaceae</taxon>
        <taxon>Pseudovirgaria</taxon>
    </lineage>
</organism>
<dbReference type="InterPro" id="IPR036026">
    <property type="entry name" value="Seven-hairpin_glycosidases"/>
</dbReference>
<dbReference type="AlphaFoldDB" id="A0A6A6WHS9"/>
<proteinExistence type="inferred from homology"/>
<dbReference type="GO" id="GO:0005975">
    <property type="term" value="P:carbohydrate metabolic process"/>
    <property type="evidence" value="ECO:0007669"/>
    <property type="project" value="InterPro"/>
</dbReference>
<evidence type="ECO:0000256" key="6">
    <source>
        <dbReference type="PIRSR" id="PIRSR601382-2"/>
    </source>
</evidence>
<feature type="region of interest" description="Disordered" evidence="8">
    <location>
        <begin position="78"/>
        <end position="131"/>
    </location>
</feature>
<sequence>MLRLRRYRVFLFFAIITIFAFYKFSGSSQWQQSSLDPAPLPNKPKPHVEDVEEQTVEVDQLPKPVLNEVVKETKKLDVHVPAAETPQGPLVTPPPVAPVEKPAQTSAAKKPLLPDEDRPVEQPKVPDQGPIPGNLPHAVAAGDAEPETVPPVYWSKQKEHFPLKTESIVQLPTAKPIAVPKIQYAFKKESADQKTTREARLDVVKKEFLWAWKGYKEHAWLHDELKPVTGESKDPFAGWGATLVDSLDTLWIMGLTTEFEDALEGVKKIDFRTTTRDDIPVFETTIRYLGGLLAAYDVSEGKYKILLDKAVELAEVLMGIFDTPNRMPVLYYHWRPMFASQAHRASTNSVLAEIGSLSMEFTRLAQITKEPKYYDAVARITNELEKSQNNTRLPGMWPTYLDASGCKKYDAQHVSLATAEKPETDKLQNQQAPVDTTVSLADKTLTKEDEKMIPDDQKMVPFKRPPPAESTAKATDDDMSSAPQAGNDGRIQGFDGEKVDETSLQRPKPQQHPGPPKDKNPNTPQAGKASQILGMNGEKVDETSLGRLSKPGDVKPNTMSREDDVPEAKLEKNPIAAGADKFGKILGMDGPDEDGTSLGTLKNDPRLPVQEKPLRVQDWDEDRKKDNTLKPLSPGQPGKVAGWNEREEEISGLRKRQLDLEDQPTFEDLIDGVDSSTSPPPVTGSTLEANDKEAPDCIPQGLVPTVSNGRNTFTLGGMSDSTYEYLPKQYLLLGGVVDQYKNMYELAMKAIRKYLIFRPMLPHGVDVLMSGAFGISGRTGDVDVDDGELDPEGAHLTCFVGGMIGMGAKIFGIEPDLKLAEKLTEGCVWAYNSTASGIMPESFRAIPCDDPKDCTWNQTQYYLELDPYAELRRISYLKDVEQYNIQMAEATAKASAAVISKQEAVAQPTPAPEVEAAPALADPAFPADPVTPPSPKSLDTPNTLKKRQLDLDRDEPEMSDEAKTEQANSEADPFAREFKLLTQYITKPQVPLTHEERVMQILEKEGTPLGMKTVNGRSYILRPEAIESVWYMYRITGNEHWREVGWNMFESIIKHTRSDFGHSAIHDILQNETTQTDSMESFWLAETLKYFYLLYSEESLISLDEWVLNTEAHPFKRPLPENVAAS</sequence>
<keyword evidence="10" id="KW-1185">Reference proteome</keyword>
<evidence type="ECO:0000313" key="9">
    <source>
        <dbReference type="EMBL" id="KAF2760711.1"/>
    </source>
</evidence>
<feature type="binding site" evidence="6">
    <location>
        <position position="1110"/>
    </location>
    <ligand>
        <name>Ca(2+)</name>
        <dbReference type="ChEBI" id="CHEBI:29108"/>
    </ligand>
</feature>
<gene>
    <name evidence="9" type="ORF">EJ05DRAFT_497279</name>
</gene>
<protein>
    <recommendedName>
        <fullName evidence="7">alpha-1,2-Mannosidase</fullName>
        <ecNumber evidence="7">3.2.1.-</ecNumber>
    </recommendedName>
</protein>
<keyword evidence="6" id="KW-0106">Calcium</keyword>
<keyword evidence="5" id="KW-1015">Disulfide bond</keyword>
<dbReference type="UniPathway" id="UPA00378"/>
<feature type="compositionally biased region" description="Basic and acidic residues" evidence="8">
    <location>
        <begin position="444"/>
        <end position="458"/>
    </location>
</feature>
<dbReference type="OrthoDB" id="8118055at2759"/>
<keyword evidence="6" id="KW-0479">Metal-binding</keyword>
<reference evidence="9" key="1">
    <citation type="journal article" date="2020" name="Stud. Mycol.">
        <title>101 Dothideomycetes genomes: a test case for predicting lifestyles and emergence of pathogens.</title>
        <authorList>
            <person name="Haridas S."/>
            <person name="Albert R."/>
            <person name="Binder M."/>
            <person name="Bloem J."/>
            <person name="Labutti K."/>
            <person name="Salamov A."/>
            <person name="Andreopoulos B."/>
            <person name="Baker S."/>
            <person name="Barry K."/>
            <person name="Bills G."/>
            <person name="Bluhm B."/>
            <person name="Cannon C."/>
            <person name="Castanera R."/>
            <person name="Culley D."/>
            <person name="Daum C."/>
            <person name="Ezra D."/>
            <person name="Gonzalez J."/>
            <person name="Henrissat B."/>
            <person name="Kuo A."/>
            <person name="Liang C."/>
            <person name="Lipzen A."/>
            <person name="Lutzoni F."/>
            <person name="Magnuson J."/>
            <person name="Mondo S."/>
            <person name="Nolan M."/>
            <person name="Ohm R."/>
            <person name="Pangilinan J."/>
            <person name="Park H.-J."/>
            <person name="Ramirez L."/>
            <person name="Alfaro M."/>
            <person name="Sun H."/>
            <person name="Tritt A."/>
            <person name="Yoshinaga Y."/>
            <person name="Zwiers L.-H."/>
            <person name="Turgeon B."/>
            <person name="Goodwin S."/>
            <person name="Spatafora J."/>
            <person name="Crous P."/>
            <person name="Grigoriev I."/>
        </authorList>
    </citation>
    <scope>NUCLEOTIDE SEQUENCE</scope>
    <source>
        <strain evidence="9">CBS 121739</strain>
    </source>
</reference>
<dbReference type="EC" id="3.2.1.-" evidence="7"/>
<dbReference type="Proteomes" id="UP000799437">
    <property type="component" value="Unassembled WGS sequence"/>
</dbReference>
<keyword evidence="4 7" id="KW-0378">Hydrolase</keyword>
<evidence type="ECO:0000256" key="2">
    <source>
        <dbReference type="ARBA" id="ARBA00004922"/>
    </source>
</evidence>
<comment type="similarity">
    <text evidence="3 7">Belongs to the glycosyl hydrolase 47 family.</text>
</comment>
<evidence type="ECO:0000256" key="7">
    <source>
        <dbReference type="RuleBase" id="RU361193"/>
    </source>
</evidence>
<feature type="compositionally biased region" description="Basic and acidic residues" evidence="8">
    <location>
        <begin position="612"/>
        <end position="628"/>
    </location>
</feature>
<dbReference type="GeneID" id="54487572"/>
<evidence type="ECO:0000256" key="5">
    <source>
        <dbReference type="ARBA" id="ARBA00023157"/>
    </source>
</evidence>
<evidence type="ECO:0000256" key="8">
    <source>
        <dbReference type="SAM" id="MobiDB-lite"/>
    </source>
</evidence>
<evidence type="ECO:0000256" key="3">
    <source>
        <dbReference type="ARBA" id="ARBA00007658"/>
    </source>
</evidence>
<accession>A0A6A6WHS9</accession>
<dbReference type="PANTHER" id="PTHR11742">
    <property type="entry name" value="MANNOSYL-OLIGOSACCHARIDE ALPHA-1,2-MANNOSIDASE-RELATED"/>
    <property type="match status" value="1"/>
</dbReference>
<evidence type="ECO:0000256" key="4">
    <source>
        <dbReference type="ARBA" id="ARBA00022801"/>
    </source>
</evidence>
<dbReference type="EMBL" id="ML996567">
    <property type="protein sequence ID" value="KAF2760711.1"/>
    <property type="molecule type" value="Genomic_DNA"/>
</dbReference>
<evidence type="ECO:0000256" key="1">
    <source>
        <dbReference type="ARBA" id="ARBA00001913"/>
    </source>
</evidence>
<keyword evidence="7 9" id="KW-0326">Glycosidase</keyword>
<dbReference type="GO" id="GO:0005783">
    <property type="term" value="C:endoplasmic reticulum"/>
    <property type="evidence" value="ECO:0007669"/>
    <property type="project" value="TreeGrafter"/>
</dbReference>
<dbReference type="InterPro" id="IPR012341">
    <property type="entry name" value="6hp_glycosidase-like_sf"/>
</dbReference>
<dbReference type="InterPro" id="IPR050749">
    <property type="entry name" value="Glycosyl_Hydrolase_47"/>
</dbReference>
<comment type="pathway">
    <text evidence="2">Protein modification; protein glycosylation.</text>
</comment>
<feature type="region of interest" description="Disordered" evidence="8">
    <location>
        <begin position="670"/>
        <end position="695"/>
    </location>
</feature>
<dbReference type="GO" id="GO:0004571">
    <property type="term" value="F:mannosyl-oligosaccharide 1,2-alpha-mannosidase activity"/>
    <property type="evidence" value="ECO:0007669"/>
    <property type="project" value="InterPro"/>
</dbReference>
<dbReference type="PANTHER" id="PTHR11742:SF103">
    <property type="entry name" value="ENDOPLASMIC RETICULUM MANNOSIDASE MNL2-RELATED"/>
    <property type="match status" value="1"/>
</dbReference>
<feature type="compositionally biased region" description="Basic and acidic residues" evidence="8">
    <location>
        <begin position="112"/>
        <end position="121"/>
    </location>
</feature>
<comment type="cofactor">
    <cofactor evidence="1 6">
        <name>Ca(2+)</name>
        <dbReference type="ChEBI" id="CHEBI:29108"/>
    </cofactor>
</comment>
<dbReference type="GO" id="GO:0036503">
    <property type="term" value="P:ERAD pathway"/>
    <property type="evidence" value="ECO:0007669"/>
    <property type="project" value="UniProtKB-ARBA"/>
</dbReference>
<dbReference type="GO" id="GO:0005509">
    <property type="term" value="F:calcium ion binding"/>
    <property type="evidence" value="ECO:0007669"/>
    <property type="project" value="InterPro"/>
</dbReference>
<dbReference type="InterPro" id="IPR001382">
    <property type="entry name" value="Glyco_hydro_47"/>
</dbReference>
<dbReference type="GO" id="GO:0016020">
    <property type="term" value="C:membrane"/>
    <property type="evidence" value="ECO:0007669"/>
    <property type="project" value="InterPro"/>
</dbReference>
<feature type="compositionally biased region" description="Polar residues" evidence="8">
    <location>
        <begin position="427"/>
        <end position="439"/>
    </location>
</feature>
<dbReference type="PRINTS" id="PR00747">
    <property type="entry name" value="GLYHDRLASE47"/>
</dbReference>
<dbReference type="Pfam" id="PF01532">
    <property type="entry name" value="Glyco_hydro_47"/>
    <property type="match status" value="2"/>
</dbReference>
<feature type="compositionally biased region" description="Basic and acidic residues" evidence="8">
    <location>
        <begin position="560"/>
        <end position="572"/>
    </location>
</feature>
<feature type="region of interest" description="Disordered" evidence="8">
    <location>
        <begin position="420"/>
        <end position="656"/>
    </location>
</feature>
<name>A0A6A6WHS9_9PEZI</name>
<dbReference type="RefSeq" id="XP_033603162.1">
    <property type="nucleotide sequence ID" value="XM_033746518.1"/>
</dbReference>
<dbReference type="Gene3D" id="1.50.10.10">
    <property type="match status" value="3"/>
</dbReference>
<dbReference type="SUPFAM" id="SSF48225">
    <property type="entry name" value="Seven-hairpin glycosidases"/>
    <property type="match status" value="2"/>
</dbReference>